<dbReference type="PANTHER" id="PTHR43386">
    <property type="entry name" value="OLIGOPEPTIDE TRANSPORT SYSTEM PERMEASE PROTEIN APPC"/>
    <property type="match status" value="1"/>
</dbReference>
<keyword evidence="3" id="KW-1003">Cell membrane</keyword>
<evidence type="ECO:0000256" key="4">
    <source>
        <dbReference type="ARBA" id="ARBA00022692"/>
    </source>
</evidence>
<keyword evidence="5 7" id="KW-1133">Transmembrane helix</keyword>
<dbReference type="Proteomes" id="UP000095546">
    <property type="component" value="Unassembled WGS sequence"/>
</dbReference>
<organism evidence="9 10">
    <name type="scientific">Mitsuokella jalaludinii</name>
    <dbReference type="NCBI Taxonomy" id="187979"/>
    <lineage>
        <taxon>Bacteria</taxon>
        <taxon>Bacillati</taxon>
        <taxon>Bacillota</taxon>
        <taxon>Negativicutes</taxon>
        <taxon>Selenomonadales</taxon>
        <taxon>Selenomonadaceae</taxon>
        <taxon>Mitsuokella</taxon>
    </lineage>
</organism>
<feature type="domain" description="ABC transmembrane type-1" evidence="8">
    <location>
        <begin position="62"/>
        <end position="253"/>
    </location>
</feature>
<feature type="transmembrane region" description="Helical" evidence="7">
    <location>
        <begin position="64"/>
        <end position="89"/>
    </location>
</feature>
<dbReference type="Pfam" id="PF00528">
    <property type="entry name" value="BPD_transp_1"/>
    <property type="match status" value="1"/>
</dbReference>
<keyword evidence="6 7" id="KW-0472">Membrane</keyword>
<dbReference type="PANTHER" id="PTHR43386:SF1">
    <property type="entry name" value="D,D-DIPEPTIDE TRANSPORT SYSTEM PERMEASE PROTEIN DDPC-RELATED"/>
    <property type="match status" value="1"/>
</dbReference>
<dbReference type="EMBL" id="CYYU01000016">
    <property type="protein sequence ID" value="CUN96348.1"/>
    <property type="molecule type" value="Genomic_DNA"/>
</dbReference>
<feature type="transmembrane region" description="Helical" evidence="7">
    <location>
        <begin position="179"/>
        <end position="197"/>
    </location>
</feature>
<evidence type="ECO:0000256" key="5">
    <source>
        <dbReference type="ARBA" id="ARBA00022989"/>
    </source>
</evidence>
<name>A0A174B9M9_9FIRM</name>
<dbReference type="SUPFAM" id="SSF161098">
    <property type="entry name" value="MetI-like"/>
    <property type="match status" value="1"/>
</dbReference>
<evidence type="ECO:0000256" key="3">
    <source>
        <dbReference type="ARBA" id="ARBA00022475"/>
    </source>
</evidence>
<evidence type="ECO:0000313" key="9">
    <source>
        <dbReference type="EMBL" id="CUN96348.1"/>
    </source>
</evidence>
<dbReference type="Pfam" id="PF12911">
    <property type="entry name" value="OppC_N"/>
    <property type="match status" value="1"/>
</dbReference>
<dbReference type="InterPro" id="IPR025966">
    <property type="entry name" value="OppC_N"/>
</dbReference>
<evidence type="ECO:0000256" key="1">
    <source>
        <dbReference type="ARBA" id="ARBA00004651"/>
    </source>
</evidence>
<gene>
    <name evidence="9" type="primary">ddpC</name>
    <name evidence="9" type="ORF">ERS852385_01798</name>
</gene>
<keyword evidence="4 7" id="KW-0812">Transmembrane</keyword>
<comment type="subcellular location">
    <subcellularLocation>
        <location evidence="1 7">Cell membrane</location>
        <topology evidence="1 7">Multi-pass membrane protein</topology>
    </subcellularLocation>
</comment>
<dbReference type="AlphaFoldDB" id="A0A174B9M9"/>
<keyword evidence="2 7" id="KW-0813">Transport</keyword>
<dbReference type="PROSITE" id="PS50928">
    <property type="entry name" value="ABC_TM1"/>
    <property type="match status" value="1"/>
</dbReference>
<dbReference type="InterPro" id="IPR035906">
    <property type="entry name" value="MetI-like_sf"/>
</dbReference>
<dbReference type="InterPro" id="IPR000515">
    <property type="entry name" value="MetI-like"/>
</dbReference>
<feature type="transmembrane region" description="Helical" evidence="7">
    <location>
        <begin position="204"/>
        <end position="223"/>
    </location>
</feature>
<dbReference type="STRING" id="187979.ERS852385_01798"/>
<accession>A0A174B9M9</accession>
<feature type="transmembrane region" description="Helical" evidence="7">
    <location>
        <begin position="101"/>
        <end position="121"/>
    </location>
</feature>
<evidence type="ECO:0000256" key="7">
    <source>
        <dbReference type="RuleBase" id="RU363032"/>
    </source>
</evidence>
<evidence type="ECO:0000259" key="8">
    <source>
        <dbReference type="PROSITE" id="PS50928"/>
    </source>
</evidence>
<comment type="similarity">
    <text evidence="7">Belongs to the binding-protein-dependent transport system permease family.</text>
</comment>
<dbReference type="GO" id="GO:0055085">
    <property type="term" value="P:transmembrane transport"/>
    <property type="evidence" value="ECO:0007669"/>
    <property type="project" value="InterPro"/>
</dbReference>
<sequence>MPLFSMAILLLIVLGCVFAPLLANHDPTDFYLSDLNRPPGQEFRFGTDSLGRDLYSMMWYGGRVSILVGLLGASIIAAIGIPYGCISGVAGERVDFILMRFAELCGSIPSILFVLVLSAAFGDGSVVSISIIIGITGWFGLARIVRGEVRQIRDSEFILYARACHASFPYVMIHHLVPNLVSAIMFVLVSSISSCMIMESTLSFLGLGLPVTTISWGSMLSLANKALLLDTWWVVIFPGLFLVTTLLCITNIAYHFRKEGNRKASNL</sequence>
<dbReference type="InterPro" id="IPR050366">
    <property type="entry name" value="BP-dependent_transpt_permease"/>
</dbReference>
<protein>
    <submittedName>
        <fullName evidence="9">Probable D,D-dipeptide transport system permease protein ddpC</fullName>
    </submittedName>
</protein>
<dbReference type="CDD" id="cd06261">
    <property type="entry name" value="TM_PBP2"/>
    <property type="match status" value="1"/>
</dbReference>
<evidence type="ECO:0000313" key="10">
    <source>
        <dbReference type="Proteomes" id="UP000095546"/>
    </source>
</evidence>
<dbReference type="Gene3D" id="1.10.3720.10">
    <property type="entry name" value="MetI-like"/>
    <property type="match status" value="1"/>
</dbReference>
<reference evidence="9 10" key="1">
    <citation type="submission" date="2015-09" db="EMBL/GenBank/DDBJ databases">
        <authorList>
            <consortium name="Pathogen Informatics"/>
        </authorList>
    </citation>
    <scope>NUCLEOTIDE SEQUENCE [LARGE SCALE GENOMIC DNA]</scope>
    <source>
        <strain evidence="9 10">2789STDY5608828</strain>
    </source>
</reference>
<proteinExistence type="inferred from homology"/>
<feature type="transmembrane region" description="Helical" evidence="7">
    <location>
        <begin position="235"/>
        <end position="254"/>
    </location>
</feature>
<feature type="transmembrane region" description="Helical" evidence="7">
    <location>
        <begin position="127"/>
        <end position="145"/>
    </location>
</feature>
<evidence type="ECO:0000256" key="6">
    <source>
        <dbReference type="ARBA" id="ARBA00023136"/>
    </source>
</evidence>
<dbReference type="GO" id="GO:0005886">
    <property type="term" value="C:plasma membrane"/>
    <property type="evidence" value="ECO:0007669"/>
    <property type="project" value="UniProtKB-SubCell"/>
</dbReference>
<keyword evidence="10" id="KW-1185">Reference proteome</keyword>
<evidence type="ECO:0000256" key="2">
    <source>
        <dbReference type="ARBA" id="ARBA00022448"/>
    </source>
</evidence>